<dbReference type="InterPro" id="IPR006139">
    <property type="entry name" value="D-isomer_2_OHA_DH_cat_dom"/>
</dbReference>
<evidence type="ECO:0000256" key="3">
    <source>
        <dbReference type="ARBA" id="ARBA00023027"/>
    </source>
</evidence>
<evidence type="ECO:0000256" key="1">
    <source>
        <dbReference type="ARBA" id="ARBA00005854"/>
    </source>
</evidence>
<sequence length="314" mass="33828">MIRILANDGIAANGQQLLEDAGFEVDTKKIPQDELMTKLNDYDAIIVRSATKVRKDLIDASPNLKAILRGGVGIDNIDHEYAESKGIPTYNTPAASSDAVAELVFGHFFALSRFLHRSNRELTATDGDFNKLKKAYGEGQQLRGRTLAIIGFGRIGIAAARIGLGLGMKVLPVDLYKDSDTVKLSFADGRDIDFKLDTVPLDEAISQADYITIHVPGGNLIGTEEIGKMKDGVIIANTSRGGVINEDALLQALNSGKIAGAALDVFVGEPTPRRDLLEHPRLSVSPHIGAATGEAQDNIGVELFEKIRDHFGKQ</sequence>
<dbReference type="InterPro" id="IPR050418">
    <property type="entry name" value="D-iso_2-hydroxyacid_DH_PdxB"/>
</dbReference>
<proteinExistence type="inferred from homology"/>
<evidence type="ECO:0000259" key="6">
    <source>
        <dbReference type="Pfam" id="PF02826"/>
    </source>
</evidence>
<organism evidence="7 8">
    <name type="scientific">Neolewinella xylanilytica</name>
    <dbReference type="NCBI Taxonomy" id="1514080"/>
    <lineage>
        <taxon>Bacteria</taxon>
        <taxon>Pseudomonadati</taxon>
        <taxon>Bacteroidota</taxon>
        <taxon>Saprospiria</taxon>
        <taxon>Saprospirales</taxon>
        <taxon>Lewinellaceae</taxon>
        <taxon>Neolewinella</taxon>
    </lineage>
</organism>
<dbReference type="AlphaFoldDB" id="A0A2S6I8J3"/>
<dbReference type="CDD" id="cd05303">
    <property type="entry name" value="PGDH_2"/>
    <property type="match status" value="1"/>
</dbReference>
<keyword evidence="8" id="KW-1185">Reference proteome</keyword>
<dbReference type="RefSeq" id="WP_104418396.1">
    <property type="nucleotide sequence ID" value="NZ_PTJC01000005.1"/>
</dbReference>
<keyword evidence="2 4" id="KW-0560">Oxidoreductase</keyword>
<dbReference type="Pfam" id="PF02826">
    <property type="entry name" value="2-Hacid_dh_C"/>
    <property type="match status" value="1"/>
</dbReference>
<dbReference type="EMBL" id="PTJC01000005">
    <property type="protein sequence ID" value="PPK87813.1"/>
    <property type="molecule type" value="Genomic_DNA"/>
</dbReference>
<dbReference type="SUPFAM" id="SSF51735">
    <property type="entry name" value="NAD(P)-binding Rossmann-fold domains"/>
    <property type="match status" value="1"/>
</dbReference>
<evidence type="ECO:0000256" key="2">
    <source>
        <dbReference type="ARBA" id="ARBA00023002"/>
    </source>
</evidence>
<dbReference type="GO" id="GO:0051287">
    <property type="term" value="F:NAD binding"/>
    <property type="evidence" value="ECO:0007669"/>
    <property type="project" value="InterPro"/>
</dbReference>
<comment type="caution">
    <text evidence="7">The sequence shown here is derived from an EMBL/GenBank/DDBJ whole genome shotgun (WGS) entry which is preliminary data.</text>
</comment>
<keyword evidence="3" id="KW-0520">NAD</keyword>
<dbReference type="PANTHER" id="PTHR43761:SF1">
    <property type="entry name" value="D-ISOMER SPECIFIC 2-HYDROXYACID DEHYDROGENASE CATALYTIC DOMAIN-CONTAINING PROTEIN-RELATED"/>
    <property type="match status" value="1"/>
</dbReference>
<dbReference type="SUPFAM" id="SSF52283">
    <property type="entry name" value="Formate/glycerate dehydrogenase catalytic domain-like"/>
    <property type="match status" value="1"/>
</dbReference>
<dbReference type="Proteomes" id="UP000237662">
    <property type="component" value="Unassembled WGS sequence"/>
</dbReference>
<dbReference type="GO" id="GO:0016616">
    <property type="term" value="F:oxidoreductase activity, acting on the CH-OH group of donors, NAD or NADP as acceptor"/>
    <property type="evidence" value="ECO:0007669"/>
    <property type="project" value="InterPro"/>
</dbReference>
<dbReference type="Gene3D" id="3.40.50.720">
    <property type="entry name" value="NAD(P)-binding Rossmann-like Domain"/>
    <property type="match status" value="2"/>
</dbReference>
<feature type="domain" description="D-isomer specific 2-hydroxyacid dehydrogenase catalytic" evidence="5">
    <location>
        <begin position="8"/>
        <end position="311"/>
    </location>
</feature>
<gene>
    <name evidence="7" type="ORF">CLV84_0766</name>
</gene>
<evidence type="ECO:0000259" key="5">
    <source>
        <dbReference type="Pfam" id="PF00389"/>
    </source>
</evidence>
<accession>A0A2S6I8J3</accession>
<reference evidence="7 8" key="1">
    <citation type="submission" date="2018-02" db="EMBL/GenBank/DDBJ databases">
        <title>Genomic Encyclopedia of Archaeal and Bacterial Type Strains, Phase II (KMG-II): from individual species to whole genera.</title>
        <authorList>
            <person name="Goeker M."/>
        </authorList>
    </citation>
    <scope>NUCLEOTIDE SEQUENCE [LARGE SCALE GENOMIC DNA]</scope>
    <source>
        <strain evidence="7 8">DSM 29526</strain>
    </source>
</reference>
<dbReference type="PANTHER" id="PTHR43761">
    <property type="entry name" value="D-ISOMER SPECIFIC 2-HYDROXYACID DEHYDROGENASE FAMILY PROTEIN (AFU_ORTHOLOGUE AFUA_1G13630)"/>
    <property type="match status" value="1"/>
</dbReference>
<evidence type="ECO:0000313" key="7">
    <source>
        <dbReference type="EMBL" id="PPK87813.1"/>
    </source>
</evidence>
<comment type="similarity">
    <text evidence="1 4">Belongs to the D-isomer specific 2-hydroxyacid dehydrogenase family.</text>
</comment>
<evidence type="ECO:0000256" key="4">
    <source>
        <dbReference type="RuleBase" id="RU003719"/>
    </source>
</evidence>
<dbReference type="Pfam" id="PF00389">
    <property type="entry name" value="2-Hacid_dh"/>
    <property type="match status" value="1"/>
</dbReference>
<dbReference type="OrthoDB" id="9805416at2"/>
<dbReference type="InterPro" id="IPR006140">
    <property type="entry name" value="D-isomer_DH_NAD-bd"/>
</dbReference>
<dbReference type="InterPro" id="IPR036291">
    <property type="entry name" value="NAD(P)-bd_dom_sf"/>
</dbReference>
<name>A0A2S6I8J3_9BACT</name>
<evidence type="ECO:0000313" key="8">
    <source>
        <dbReference type="Proteomes" id="UP000237662"/>
    </source>
</evidence>
<feature type="domain" description="D-isomer specific 2-hydroxyacid dehydrogenase NAD-binding" evidence="6">
    <location>
        <begin position="106"/>
        <end position="289"/>
    </location>
</feature>
<protein>
    <submittedName>
        <fullName evidence="7">D-3-phosphoglycerate dehydrogenase</fullName>
    </submittedName>
</protein>